<dbReference type="AlphaFoldDB" id="A0A2G9R7T5"/>
<dbReference type="OrthoDB" id="4188628at2759"/>
<accession>A0A2G9R7T5</accession>
<evidence type="ECO:0000313" key="1">
    <source>
        <dbReference type="EMBL" id="PIO23937.1"/>
    </source>
</evidence>
<organism evidence="1 2">
    <name type="scientific">Aquarana catesbeiana</name>
    <name type="common">American bullfrog</name>
    <name type="synonym">Rana catesbeiana</name>
    <dbReference type="NCBI Taxonomy" id="8400"/>
    <lineage>
        <taxon>Eukaryota</taxon>
        <taxon>Metazoa</taxon>
        <taxon>Chordata</taxon>
        <taxon>Craniata</taxon>
        <taxon>Vertebrata</taxon>
        <taxon>Euteleostomi</taxon>
        <taxon>Amphibia</taxon>
        <taxon>Batrachia</taxon>
        <taxon>Anura</taxon>
        <taxon>Neobatrachia</taxon>
        <taxon>Ranoidea</taxon>
        <taxon>Ranidae</taxon>
        <taxon>Aquarana</taxon>
    </lineage>
</organism>
<keyword evidence="2" id="KW-1185">Reference proteome</keyword>
<proteinExistence type="predicted"/>
<feature type="non-terminal residue" evidence="1">
    <location>
        <position position="265"/>
    </location>
</feature>
<gene>
    <name evidence="1" type="ORF">AB205_0062910</name>
</gene>
<dbReference type="EMBL" id="KV955022">
    <property type="protein sequence ID" value="PIO23937.1"/>
    <property type="molecule type" value="Genomic_DNA"/>
</dbReference>
<dbReference type="Proteomes" id="UP000228934">
    <property type="component" value="Unassembled WGS sequence"/>
</dbReference>
<protein>
    <submittedName>
        <fullName evidence="1">Uncharacterized protein</fullName>
    </submittedName>
</protein>
<evidence type="ECO:0000313" key="2">
    <source>
        <dbReference type="Proteomes" id="UP000228934"/>
    </source>
</evidence>
<name>A0A2G9R7T5_AQUCT</name>
<reference evidence="2" key="1">
    <citation type="journal article" date="2017" name="Nat. Commun.">
        <title>The North American bullfrog draft genome provides insight into hormonal regulation of long noncoding RNA.</title>
        <authorList>
            <person name="Hammond S.A."/>
            <person name="Warren R.L."/>
            <person name="Vandervalk B.P."/>
            <person name="Kucuk E."/>
            <person name="Khan H."/>
            <person name="Gibb E.A."/>
            <person name="Pandoh P."/>
            <person name="Kirk H."/>
            <person name="Zhao Y."/>
            <person name="Jones M."/>
            <person name="Mungall A.J."/>
            <person name="Coope R."/>
            <person name="Pleasance S."/>
            <person name="Moore R.A."/>
            <person name="Holt R.A."/>
            <person name="Round J.M."/>
            <person name="Ohora S."/>
            <person name="Walle B.V."/>
            <person name="Veldhoen N."/>
            <person name="Helbing C.C."/>
            <person name="Birol I."/>
        </authorList>
    </citation>
    <scope>NUCLEOTIDE SEQUENCE [LARGE SCALE GENOMIC DNA]</scope>
</reference>
<sequence>MLQPAPTNPQQTISAIRHLPAQKSVSPSPMPNSVATQYTLLPTKYSYPVSAPCTYPAFNPPASSQLPTNPQELPPATVISSLPYPNPPFQSAAPPTYRDSVTKPKKRLKFFPTKTILLLTQPASTPTNLFQPESDVPAFQPDVPAFQSDVSLPAAQLNDLEPAAQSNEPLSSAQPDVFLSAAQPDVFLSAAQPDVFLSAAQPDLFLSTAQPDVFLSAAQPDVFLSAAQPDVFLSAAQPDVFLSAAQPDVLLSVAQPDVFLSAASR</sequence>